<gene>
    <name evidence="1" type="ORF">GCM10010249_54150</name>
</gene>
<dbReference type="EMBL" id="BMSV01000013">
    <property type="protein sequence ID" value="GGQ28579.1"/>
    <property type="molecule type" value="Genomic_DNA"/>
</dbReference>
<reference evidence="1" key="2">
    <citation type="submission" date="2020-09" db="EMBL/GenBank/DDBJ databases">
        <authorList>
            <person name="Sun Q."/>
            <person name="Ohkuma M."/>
        </authorList>
    </citation>
    <scope>NUCLEOTIDE SEQUENCE</scope>
    <source>
        <strain evidence="1">JCM 4335</strain>
    </source>
</reference>
<evidence type="ECO:0000313" key="2">
    <source>
        <dbReference type="Proteomes" id="UP000654123"/>
    </source>
</evidence>
<evidence type="ECO:0000313" key="1">
    <source>
        <dbReference type="EMBL" id="GGQ28579.1"/>
    </source>
</evidence>
<dbReference type="Proteomes" id="UP000654123">
    <property type="component" value="Unassembled WGS sequence"/>
</dbReference>
<protein>
    <submittedName>
        <fullName evidence="1">Uncharacterized protein</fullName>
    </submittedName>
</protein>
<name>A0A918B754_9ACTN</name>
<comment type="caution">
    <text evidence="1">The sequence shown here is derived from an EMBL/GenBank/DDBJ whole genome shotgun (WGS) entry which is preliminary data.</text>
</comment>
<proteinExistence type="predicted"/>
<organism evidence="1 2">
    <name type="scientific">Streptomyces roseolilacinus</name>
    <dbReference type="NCBI Taxonomy" id="66904"/>
    <lineage>
        <taxon>Bacteria</taxon>
        <taxon>Bacillati</taxon>
        <taxon>Actinomycetota</taxon>
        <taxon>Actinomycetes</taxon>
        <taxon>Kitasatosporales</taxon>
        <taxon>Streptomycetaceae</taxon>
        <taxon>Streptomyces</taxon>
    </lineage>
</organism>
<accession>A0A918B754</accession>
<sequence>MDPTRAVNGRVVMASGTGKWERMSFAPRPGHGHAAVTPAARLGSADAVPVFAALAREWRSEGRVVPGARDHEWELLVGRPAWPGR</sequence>
<reference evidence="1" key="1">
    <citation type="journal article" date="2014" name="Int. J. Syst. Evol. Microbiol.">
        <title>Complete genome sequence of Corynebacterium casei LMG S-19264T (=DSM 44701T), isolated from a smear-ripened cheese.</title>
        <authorList>
            <consortium name="US DOE Joint Genome Institute (JGI-PGF)"/>
            <person name="Walter F."/>
            <person name="Albersmeier A."/>
            <person name="Kalinowski J."/>
            <person name="Ruckert C."/>
        </authorList>
    </citation>
    <scope>NUCLEOTIDE SEQUENCE</scope>
    <source>
        <strain evidence="1">JCM 4335</strain>
    </source>
</reference>
<keyword evidence="2" id="KW-1185">Reference proteome</keyword>
<dbReference type="AlphaFoldDB" id="A0A918B754"/>